<dbReference type="AlphaFoldDB" id="H2YPA0"/>
<dbReference type="OMA" id="DSRISNW"/>
<comment type="similarity">
    <text evidence="1">Belongs to the heparin-binding growth factors family.</text>
</comment>
<feature type="signal peptide" evidence="3">
    <location>
        <begin position="1"/>
        <end position="23"/>
    </location>
</feature>
<protein>
    <recommendedName>
        <fullName evidence="6">FGF</fullName>
    </recommendedName>
</protein>
<dbReference type="InterPro" id="IPR002209">
    <property type="entry name" value="Fibroblast_GF_fam"/>
</dbReference>
<dbReference type="Gene3D" id="2.80.10.50">
    <property type="match status" value="1"/>
</dbReference>
<feature type="compositionally biased region" description="Basic residues" evidence="2">
    <location>
        <begin position="310"/>
        <end position="324"/>
    </location>
</feature>
<sequence>MLIRRHFVVWILWLVLRFGFSLALPLKQHLTFDQKAREIELQSNRIQPVYGLDSSSRSFVHRLLLKRRIQQFLAFLSRSQNLDVQIELSSRDRNSRSLRSIDRHTLNNTSSEDSQDANFNGVSTSKSRQHEVFGIDATFPRDNSSSTKKLRPQTAASPTAPSHIKAPGNDEIKLNGSKLRATNNRYNYSKRFPSAVSSFEHNNSSRLPLDIGRLRRLLLRHNVTRAQSNRILNDISSYYTSHTTKNRRERTRIHDWLSKVSRASQHFRKGSPKKRDSGQHPMSMAELLKSYGFPSTVRPAVTSRIQRTYRPPRRRRRKGRKRGRHTEVQPAIAHQPTHIRTLPLESIPERGEKYGVRQYTLYVQRSSTTVRILPNGRVYGSRDVDVYCVVQFHTVDIRGNVFVQIQGKKSGLYVGMGRRGKVYATANKMDENTVFEHFYDPTLYDAYRSKSRGFFVAFNMAGEPARSRTTDKRNTHLLRRDVSGHLKRQLESGETPAVSDATVATTVSTPSSDLTTRTSGSVAPSSKKWKLSTVQTNPTPEQKRKQKCRKKSKKNRKNGKRGRKRKNRKGCKSKQCRKKSRGRKSRGKRARGRSKVRGERAATEVPSPSRRLGSLRKRPIRLKQGKARLNGS</sequence>
<feature type="region of interest" description="Disordered" evidence="2">
    <location>
        <begin position="299"/>
        <end position="328"/>
    </location>
</feature>
<dbReference type="STRING" id="51511.ENSCSAVP00000007158"/>
<dbReference type="CDD" id="cd00058">
    <property type="entry name" value="beta-trefoil_FGF"/>
    <property type="match status" value="1"/>
</dbReference>
<evidence type="ECO:0000256" key="3">
    <source>
        <dbReference type="SAM" id="SignalP"/>
    </source>
</evidence>
<evidence type="ECO:0000256" key="1">
    <source>
        <dbReference type="ARBA" id="ARBA00007936"/>
    </source>
</evidence>
<name>H2YPA0_CIOSA</name>
<dbReference type="SUPFAM" id="SSF50353">
    <property type="entry name" value="Cytokine"/>
    <property type="match status" value="1"/>
</dbReference>
<feature type="region of interest" description="Disordered" evidence="2">
    <location>
        <begin position="260"/>
        <end position="281"/>
    </location>
</feature>
<feature type="region of interest" description="Disordered" evidence="2">
    <location>
        <begin position="465"/>
        <end position="632"/>
    </location>
</feature>
<evidence type="ECO:0000313" key="4">
    <source>
        <dbReference type="Ensembl" id="ENSCSAVP00000007158.1"/>
    </source>
</evidence>
<dbReference type="InterPro" id="IPR056378">
    <property type="entry name" value="Let-756-like_FGF"/>
</dbReference>
<accession>H2YPA0</accession>
<dbReference type="InParanoid" id="H2YPA0"/>
<feature type="compositionally biased region" description="Basic residues" evidence="2">
    <location>
        <begin position="544"/>
        <end position="595"/>
    </location>
</feature>
<dbReference type="Pfam" id="PF00167">
    <property type="entry name" value="FGF"/>
    <property type="match status" value="1"/>
</dbReference>
<keyword evidence="3" id="KW-0732">Signal</keyword>
<reference evidence="4" key="3">
    <citation type="submission" date="2025-09" db="UniProtKB">
        <authorList>
            <consortium name="Ensembl"/>
        </authorList>
    </citation>
    <scope>IDENTIFICATION</scope>
</reference>
<evidence type="ECO:0000256" key="2">
    <source>
        <dbReference type="SAM" id="MobiDB-lite"/>
    </source>
</evidence>
<dbReference type="eggNOG" id="KOG3885">
    <property type="taxonomic scope" value="Eukaryota"/>
</dbReference>
<feature type="chain" id="PRO_5003578724" description="FGF" evidence="3">
    <location>
        <begin position="24"/>
        <end position="632"/>
    </location>
</feature>
<evidence type="ECO:0008006" key="6">
    <source>
        <dbReference type="Google" id="ProtNLM"/>
    </source>
</evidence>
<evidence type="ECO:0000313" key="5">
    <source>
        <dbReference type="Proteomes" id="UP000007875"/>
    </source>
</evidence>
<feature type="compositionally biased region" description="Polar residues" evidence="2">
    <location>
        <begin position="106"/>
        <end position="126"/>
    </location>
</feature>
<dbReference type="InterPro" id="IPR008996">
    <property type="entry name" value="IL1/FGF"/>
</dbReference>
<organism evidence="4 5">
    <name type="scientific">Ciona savignyi</name>
    <name type="common">Pacific transparent sea squirt</name>
    <dbReference type="NCBI Taxonomy" id="51511"/>
    <lineage>
        <taxon>Eukaryota</taxon>
        <taxon>Metazoa</taxon>
        <taxon>Chordata</taxon>
        <taxon>Tunicata</taxon>
        <taxon>Ascidiacea</taxon>
        <taxon>Phlebobranchia</taxon>
        <taxon>Cionidae</taxon>
        <taxon>Ciona</taxon>
    </lineage>
</organism>
<reference evidence="4" key="2">
    <citation type="submission" date="2025-08" db="UniProtKB">
        <authorList>
            <consortium name="Ensembl"/>
        </authorList>
    </citation>
    <scope>IDENTIFICATION</scope>
</reference>
<feature type="compositionally biased region" description="Low complexity" evidence="2">
    <location>
        <begin position="495"/>
        <end position="513"/>
    </location>
</feature>
<feature type="region of interest" description="Disordered" evidence="2">
    <location>
        <begin position="99"/>
        <end position="172"/>
    </location>
</feature>
<feature type="compositionally biased region" description="Polar residues" evidence="2">
    <location>
        <begin position="514"/>
        <end position="524"/>
    </location>
</feature>
<keyword evidence="5" id="KW-1185">Reference proteome</keyword>
<feature type="compositionally biased region" description="Basic residues" evidence="2">
    <location>
        <begin position="613"/>
        <end position="626"/>
    </location>
</feature>
<dbReference type="Ensembl" id="ENSCSAVT00000007251.1">
    <property type="protein sequence ID" value="ENSCSAVP00000007158.1"/>
    <property type="gene ID" value="ENSCSAVG00000004278.1"/>
</dbReference>
<dbReference type="HOGENOM" id="CLU_432728_0_0_1"/>
<proteinExistence type="inferred from homology"/>
<dbReference type="Proteomes" id="UP000007875">
    <property type="component" value="Unassembled WGS sequence"/>
</dbReference>
<dbReference type="GO" id="GO:0008083">
    <property type="term" value="F:growth factor activity"/>
    <property type="evidence" value="ECO:0007669"/>
    <property type="project" value="InterPro"/>
</dbReference>
<dbReference type="SMART" id="SM00442">
    <property type="entry name" value="FGF"/>
    <property type="match status" value="1"/>
</dbReference>
<dbReference type="PANTHER" id="PTHR11486">
    <property type="entry name" value="FIBROBLAST GROWTH FACTOR"/>
    <property type="match status" value="1"/>
</dbReference>
<dbReference type="GeneTree" id="ENSGT00940000165881"/>
<feature type="compositionally biased region" description="Basic and acidic residues" evidence="2">
    <location>
        <begin position="465"/>
        <end position="491"/>
    </location>
</feature>
<reference evidence="5" key="1">
    <citation type="submission" date="2003-08" db="EMBL/GenBank/DDBJ databases">
        <authorList>
            <person name="Birren B."/>
            <person name="Nusbaum C."/>
            <person name="Abebe A."/>
            <person name="Abouelleil A."/>
            <person name="Adekoya E."/>
            <person name="Ait-zahra M."/>
            <person name="Allen N."/>
            <person name="Allen T."/>
            <person name="An P."/>
            <person name="Anderson M."/>
            <person name="Anderson S."/>
            <person name="Arachchi H."/>
            <person name="Armbruster J."/>
            <person name="Bachantsang P."/>
            <person name="Baldwin J."/>
            <person name="Barry A."/>
            <person name="Bayul T."/>
            <person name="Blitshsteyn B."/>
            <person name="Bloom T."/>
            <person name="Blye J."/>
            <person name="Boguslavskiy L."/>
            <person name="Borowsky M."/>
            <person name="Boukhgalter B."/>
            <person name="Brunache A."/>
            <person name="Butler J."/>
            <person name="Calixte N."/>
            <person name="Calvo S."/>
            <person name="Camarata J."/>
            <person name="Campo K."/>
            <person name="Chang J."/>
            <person name="Cheshatsang Y."/>
            <person name="Citroen M."/>
            <person name="Collymore A."/>
            <person name="Considine T."/>
            <person name="Cook A."/>
            <person name="Cooke P."/>
            <person name="Corum B."/>
            <person name="Cuomo C."/>
            <person name="David R."/>
            <person name="Dawoe T."/>
            <person name="Degray S."/>
            <person name="Dodge S."/>
            <person name="Dooley K."/>
            <person name="Dorje P."/>
            <person name="Dorjee K."/>
            <person name="Dorris L."/>
            <person name="Duffey N."/>
            <person name="Dupes A."/>
            <person name="Elkins T."/>
            <person name="Engels R."/>
            <person name="Erickson J."/>
            <person name="Farina A."/>
            <person name="Faro S."/>
            <person name="Ferreira P."/>
            <person name="Fischer H."/>
            <person name="Fitzgerald M."/>
            <person name="Foley K."/>
            <person name="Gage D."/>
            <person name="Galagan J."/>
            <person name="Gearin G."/>
            <person name="Gnerre S."/>
            <person name="Gnirke A."/>
            <person name="Goyette A."/>
            <person name="Graham J."/>
            <person name="Grandbois E."/>
            <person name="Gyaltsen K."/>
            <person name="Hafez N."/>
            <person name="Hagopian D."/>
            <person name="Hagos B."/>
            <person name="Hall J."/>
            <person name="Hatcher B."/>
            <person name="Heller A."/>
            <person name="Higgins H."/>
            <person name="Honan T."/>
            <person name="Horn A."/>
            <person name="Houde N."/>
            <person name="Hughes L."/>
            <person name="Hulme W."/>
            <person name="Husby E."/>
            <person name="Iliev I."/>
            <person name="Jaffe D."/>
            <person name="Jones C."/>
            <person name="Kamal M."/>
            <person name="Kamat A."/>
            <person name="Kamvysselis M."/>
            <person name="Karlsson E."/>
            <person name="Kells C."/>
            <person name="Kieu A."/>
            <person name="Kisner P."/>
            <person name="Kodira C."/>
            <person name="Kulbokas E."/>
            <person name="Labutti K."/>
            <person name="Lama D."/>
            <person name="Landers T."/>
            <person name="Leger J."/>
            <person name="Levine S."/>
            <person name="Lewis D."/>
            <person name="Lewis T."/>
            <person name="Lindblad-toh K."/>
            <person name="Liu X."/>
            <person name="Lokyitsang T."/>
            <person name="Lokyitsang Y."/>
            <person name="Lucien O."/>
            <person name="Lui A."/>
            <person name="Ma L.J."/>
            <person name="Mabbitt R."/>
            <person name="Macdonald J."/>
            <person name="Maclean C."/>
            <person name="Major J."/>
            <person name="Manning J."/>
            <person name="Marabella R."/>
            <person name="Maru K."/>
            <person name="Matthews C."/>
            <person name="Mauceli E."/>
            <person name="Mccarthy M."/>
            <person name="Mcdonough S."/>
            <person name="Mcghee T."/>
            <person name="Meldrim J."/>
            <person name="Meneus L."/>
            <person name="Mesirov J."/>
            <person name="Mihalev A."/>
            <person name="Mihova T."/>
            <person name="Mikkelsen T."/>
            <person name="Mlenga V."/>
            <person name="Moru K."/>
            <person name="Mozes J."/>
            <person name="Mulrain L."/>
            <person name="Munson G."/>
            <person name="Naylor J."/>
            <person name="Newes C."/>
            <person name="Nguyen C."/>
            <person name="Nguyen N."/>
            <person name="Nguyen T."/>
            <person name="Nicol R."/>
            <person name="Nielsen C."/>
            <person name="Nizzari M."/>
            <person name="Norbu C."/>
            <person name="Norbu N."/>
            <person name="O'donnell P."/>
            <person name="Okoawo O."/>
            <person name="O'leary S."/>
            <person name="Omotosho B."/>
            <person name="O'neill K."/>
            <person name="Osman S."/>
            <person name="Parker S."/>
            <person name="Perrin D."/>
            <person name="Phunkhang P."/>
            <person name="Piqani B."/>
            <person name="Purcell S."/>
            <person name="Rachupka T."/>
            <person name="Ramasamy U."/>
            <person name="Rameau R."/>
            <person name="Ray V."/>
            <person name="Raymond C."/>
            <person name="Retta R."/>
            <person name="Richardson S."/>
            <person name="Rise C."/>
            <person name="Rodriguez J."/>
            <person name="Rogers J."/>
            <person name="Rogov P."/>
            <person name="Rutman M."/>
            <person name="Schupbach R."/>
            <person name="Seaman C."/>
            <person name="Settipalli S."/>
            <person name="Sharpe T."/>
            <person name="Sheridan J."/>
            <person name="Sherpa N."/>
            <person name="Shi J."/>
            <person name="Smirnov S."/>
            <person name="Smith C."/>
            <person name="Sougnez C."/>
            <person name="Spencer B."/>
            <person name="Stalker J."/>
            <person name="Stange-thomann N."/>
            <person name="Stavropoulos S."/>
            <person name="Stetson K."/>
            <person name="Stone C."/>
            <person name="Stone S."/>
            <person name="Stubbs M."/>
            <person name="Talamas J."/>
            <person name="Tchuinga P."/>
            <person name="Tenzing P."/>
            <person name="Tesfaye S."/>
            <person name="Theodore J."/>
            <person name="Thoulutsang Y."/>
            <person name="Topham K."/>
            <person name="Towey S."/>
            <person name="Tsamla T."/>
            <person name="Tsomo N."/>
            <person name="Vallee D."/>
            <person name="Vassiliev H."/>
            <person name="Venkataraman V."/>
            <person name="Vinson J."/>
            <person name="Vo A."/>
            <person name="Wade C."/>
            <person name="Wang S."/>
            <person name="Wangchuk T."/>
            <person name="Wangdi T."/>
            <person name="Whittaker C."/>
            <person name="Wilkinson J."/>
            <person name="Wu Y."/>
            <person name="Wyman D."/>
            <person name="Yadav S."/>
            <person name="Yang S."/>
            <person name="Yang X."/>
            <person name="Yeager S."/>
            <person name="Yee E."/>
            <person name="Young G."/>
            <person name="Zainoun J."/>
            <person name="Zembeck L."/>
            <person name="Zimmer A."/>
            <person name="Zody M."/>
            <person name="Lander E."/>
        </authorList>
    </citation>
    <scope>NUCLEOTIDE SEQUENCE [LARGE SCALE GENOMIC DNA]</scope>
</reference>